<keyword evidence="3" id="KW-1185">Reference proteome</keyword>
<keyword evidence="1" id="KW-1133">Transmembrane helix</keyword>
<feature type="transmembrane region" description="Helical" evidence="1">
    <location>
        <begin position="179"/>
        <end position="202"/>
    </location>
</feature>
<keyword evidence="1" id="KW-0812">Transmembrane</keyword>
<dbReference type="EMBL" id="ML014287">
    <property type="protein sequence ID" value="RKO99415.1"/>
    <property type="molecule type" value="Genomic_DNA"/>
</dbReference>
<dbReference type="OrthoDB" id="70250at2759"/>
<dbReference type="AlphaFoldDB" id="A0A4P9X329"/>
<reference evidence="3" key="1">
    <citation type="journal article" date="2018" name="Nat. Microbiol.">
        <title>Leveraging single-cell genomics to expand the fungal tree of life.</title>
        <authorList>
            <person name="Ahrendt S.R."/>
            <person name="Quandt C.A."/>
            <person name="Ciobanu D."/>
            <person name="Clum A."/>
            <person name="Salamov A."/>
            <person name="Andreopoulos B."/>
            <person name="Cheng J.F."/>
            <person name="Woyke T."/>
            <person name="Pelin A."/>
            <person name="Henrissat B."/>
            <person name="Reynolds N.K."/>
            <person name="Benny G.L."/>
            <person name="Smith M.E."/>
            <person name="James T.Y."/>
            <person name="Grigoriev I.V."/>
        </authorList>
    </citation>
    <scope>NUCLEOTIDE SEQUENCE [LARGE SCALE GENOMIC DNA]</scope>
    <source>
        <strain evidence="3">ATCC 52028</strain>
    </source>
</reference>
<evidence type="ECO:0000313" key="3">
    <source>
        <dbReference type="Proteomes" id="UP000274922"/>
    </source>
</evidence>
<feature type="transmembrane region" description="Helical" evidence="1">
    <location>
        <begin position="118"/>
        <end position="135"/>
    </location>
</feature>
<name>A0A4P9X329_9FUNG</name>
<evidence type="ECO:0008006" key="4">
    <source>
        <dbReference type="Google" id="ProtNLM"/>
    </source>
</evidence>
<protein>
    <recommendedName>
        <fullName evidence="4">Gpi1-domain-containing protein</fullName>
    </recommendedName>
</protein>
<dbReference type="Proteomes" id="UP000274922">
    <property type="component" value="Unassembled WGS sequence"/>
</dbReference>
<evidence type="ECO:0000256" key="1">
    <source>
        <dbReference type="SAM" id="Phobius"/>
    </source>
</evidence>
<feature type="transmembrane region" description="Helical" evidence="1">
    <location>
        <begin position="257"/>
        <end position="279"/>
    </location>
</feature>
<dbReference type="PANTHER" id="PTHR21329">
    <property type="entry name" value="PHOSPHATIDYLINOSITOL N-ACETYLGLUCOSAMINYLTRANSFERASE SUBUNIT Q-RELATED"/>
    <property type="match status" value="1"/>
</dbReference>
<accession>A0A4P9X329</accession>
<evidence type="ECO:0000313" key="2">
    <source>
        <dbReference type="EMBL" id="RKO99415.1"/>
    </source>
</evidence>
<dbReference type="STRING" id="1555241.A0A4P9X329"/>
<keyword evidence="1" id="KW-0472">Membrane</keyword>
<dbReference type="GO" id="GO:0005783">
    <property type="term" value="C:endoplasmic reticulum"/>
    <property type="evidence" value="ECO:0007669"/>
    <property type="project" value="TreeGrafter"/>
</dbReference>
<dbReference type="InterPro" id="IPR007720">
    <property type="entry name" value="PigQ/GPI1"/>
</dbReference>
<dbReference type="Pfam" id="PF05024">
    <property type="entry name" value="Gpi1"/>
    <property type="match status" value="1"/>
</dbReference>
<dbReference type="GO" id="GO:0016020">
    <property type="term" value="C:membrane"/>
    <property type="evidence" value="ECO:0007669"/>
    <property type="project" value="InterPro"/>
</dbReference>
<dbReference type="GO" id="GO:0006506">
    <property type="term" value="P:GPI anchor biosynthetic process"/>
    <property type="evidence" value="ECO:0007669"/>
    <property type="project" value="InterPro"/>
</dbReference>
<feature type="transmembrane region" description="Helical" evidence="1">
    <location>
        <begin position="51"/>
        <end position="72"/>
    </location>
</feature>
<proteinExistence type="predicted"/>
<sequence length="378" mass="43800">MKLRGRYSLLNMSSTMQQLDLRARQALFWPAQYQQWRMNPMRLDARPQAQYIGFFNLIWLVANDVIVGIALAKFLRDHADELARALFALANRVLGHTVEEMLLWLHAWPGGIKLNAELNFFLGQLFFWMLGLWYITMKAVEPWLPTVVWWIGTSGFFGVSFSLALFSDVYTLIVVHINVFYLVAAKIYYWQRAALVSLFNLFRGKRYNILRRRVDNANYGLDQLLLGTIMFTLLAFLFPTTLVYYVCFLGFRVVSTVVHASIEALLAFVNHFPLFAIMLRFKDHRRLPGGIAIEYGMVGHDAVVKRDGTLSSPPSSPSLPLLEIHNKPISFGNIFYQYRHLLGRFQRHYFSRNTLRALIRGETFGRLSRVNYPTIPRS</sequence>
<feature type="transmembrane region" description="Helical" evidence="1">
    <location>
        <begin position="147"/>
        <end position="167"/>
    </location>
</feature>
<organism evidence="2 3">
    <name type="scientific">Caulochytrium protostelioides</name>
    <dbReference type="NCBI Taxonomy" id="1555241"/>
    <lineage>
        <taxon>Eukaryota</taxon>
        <taxon>Fungi</taxon>
        <taxon>Fungi incertae sedis</taxon>
        <taxon>Chytridiomycota</taxon>
        <taxon>Chytridiomycota incertae sedis</taxon>
        <taxon>Chytridiomycetes</taxon>
        <taxon>Caulochytriales</taxon>
        <taxon>Caulochytriaceae</taxon>
        <taxon>Caulochytrium</taxon>
    </lineage>
</organism>
<gene>
    <name evidence="2" type="ORF">CXG81DRAFT_14555</name>
</gene>
<feature type="transmembrane region" description="Helical" evidence="1">
    <location>
        <begin position="223"/>
        <end position="251"/>
    </location>
</feature>
<dbReference type="PANTHER" id="PTHR21329:SF3">
    <property type="entry name" value="PHOSPHATIDYLINOSITOL N-ACETYLGLUCOSAMINYLTRANSFERASE SUBUNIT Q"/>
    <property type="match status" value="1"/>
</dbReference>